<name>A0A0R2H5A0_9LACO</name>
<organism evidence="5 6">
    <name type="scientific">Limosilactobacillus ingluviei</name>
    <dbReference type="NCBI Taxonomy" id="148604"/>
    <lineage>
        <taxon>Bacteria</taxon>
        <taxon>Bacillati</taxon>
        <taxon>Bacillota</taxon>
        <taxon>Bacilli</taxon>
        <taxon>Lactobacillales</taxon>
        <taxon>Lactobacillaceae</taxon>
        <taxon>Limosilactobacillus</taxon>
    </lineage>
</organism>
<dbReference type="OrthoDB" id="9811016at2"/>
<dbReference type="HAMAP" id="MF_01805">
    <property type="entry name" value="ScpA"/>
    <property type="match status" value="1"/>
</dbReference>
<dbReference type="AlphaFoldDB" id="A0A0R2H5A0"/>
<dbReference type="GO" id="GO:0051301">
    <property type="term" value="P:cell division"/>
    <property type="evidence" value="ECO:0007669"/>
    <property type="project" value="UniProtKB-KW"/>
</dbReference>
<evidence type="ECO:0000256" key="4">
    <source>
        <dbReference type="SAM" id="Coils"/>
    </source>
</evidence>
<feature type="coiled-coil region" evidence="4">
    <location>
        <begin position="103"/>
        <end position="130"/>
    </location>
</feature>
<evidence type="ECO:0000313" key="6">
    <source>
        <dbReference type="Proteomes" id="UP000051639"/>
    </source>
</evidence>
<comment type="subcellular location">
    <subcellularLocation>
        <location evidence="3">Cytoplasm</location>
    </subcellularLocation>
    <text evidence="3">Associated with two foci at the outer edges of the nucleoid region in young cells, and at four foci within both cell halves in older cells.</text>
</comment>
<accession>A0A0R2H5A0</accession>
<reference evidence="5 6" key="1">
    <citation type="journal article" date="2015" name="Genome Announc.">
        <title>Expanding the biotechnology potential of lactobacilli through comparative genomics of 213 strains and associated genera.</title>
        <authorList>
            <person name="Sun Z."/>
            <person name="Harris H.M."/>
            <person name="McCann A."/>
            <person name="Guo C."/>
            <person name="Argimon S."/>
            <person name="Zhang W."/>
            <person name="Yang X."/>
            <person name="Jeffery I.B."/>
            <person name="Cooney J.C."/>
            <person name="Kagawa T.F."/>
            <person name="Liu W."/>
            <person name="Song Y."/>
            <person name="Salvetti E."/>
            <person name="Wrobel A."/>
            <person name="Rasinkangas P."/>
            <person name="Parkhill J."/>
            <person name="Rea M.C."/>
            <person name="O'Sullivan O."/>
            <person name="Ritari J."/>
            <person name="Douillard F.P."/>
            <person name="Paul Ross R."/>
            <person name="Yang R."/>
            <person name="Briner A.E."/>
            <person name="Felis G.E."/>
            <person name="de Vos W.M."/>
            <person name="Barrangou R."/>
            <person name="Klaenhammer T.R."/>
            <person name="Caufield P.W."/>
            <person name="Cui Y."/>
            <person name="Zhang H."/>
            <person name="O'Toole P.W."/>
        </authorList>
    </citation>
    <scope>NUCLEOTIDE SEQUENCE [LARGE SCALE GENOMIC DNA]</scope>
    <source>
        <strain evidence="5 6">DSM 14792</strain>
    </source>
</reference>
<dbReference type="InterPro" id="IPR003768">
    <property type="entry name" value="ScpA"/>
</dbReference>
<keyword evidence="3" id="KW-0131">Cell cycle</keyword>
<evidence type="ECO:0000256" key="1">
    <source>
        <dbReference type="ARBA" id="ARBA00022829"/>
    </source>
</evidence>
<dbReference type="InterPro" id="IPR023093">
    <property type="entry name" value="ScpA-like_C"/>
</dbReference>
<dbReference type="GO" id="GO:0006260">
    <property type="term" value="P:DNA replication"/>
    <property type="evidence" value="ECO:0007669"/>
    <property type="project" value="UniProtKB-UniRule"/>
</dbReference>
<keyword evidence="3" id="KW-0132">Cell division</keyword>
<dbReference type="EMBL" id="JQBA01000004">
    <property type="protein sequence ID" value="KRN45276.1"/>
    <property type="molecule type" value="Genomic_DNA"/>
</dbReference>
<dbReference type="PANTHER" id="PTHR33969">
    <property type="entry name" value="SEGREGATION AND CONDENSATION PROTEIN A"/>
    <property type="match status" value="1"/>
</dbReference>
<dbReference type="Proteomes" id="UP000051639">
    <property type="component" value="Unassembled WGS sequence"/>
</dbReference>
<keyword evidence="4" id="KW-0175">Coiled coil</keyword>
<dbReference type="Pfam" id="PF02616">
    <property type="entry name" value="SMC_ScpA"/>
    <property type="match status" value="1"/>
</dbReference>
<evidence type="ECO:0000256" key="2">
    <source>
        <dbReference type="ARBA" id="ARBA00044777"/>
    </source>
</evidence>
<dbReference type="eggNOG" id="COG1354">
    <property type="taxonomic scope" value="Bacteria"/>
</dbReference>
<proteinExistence type="inferred from homology"/>
<dbReference type="RefSeq" id="WP_056993774.1">
    <property type="nucleotide sequence ID" value="NZ_JQBA01000004.1"/>
</dbReference>
<keyword evidence="1 3" id="KW-0159">Chromosome partition</keyword>
<protein>
    <recommendedName>
        <fullName evidence="2 3">Segregation and condensation protein A</fullName>
    </recommendedName>
</protein>
<comment type="function">
    <text evidence="3">Participates in chromosomal partition during cell division. May act via the formation of a condensin-like complex containing Smc and ScpB that pull DNA away from mid-cell into both cell halves.</text>
</comment>
<gene>
    <name evidence="3" type="primary">scpA</name>
    <name evidence="5" type="ORF">IV41_GL001410</name>
</gene>
<sequence>MATEVITEPQKPFVHLADFDGPLDLLLHLIRKDEVEIYDIPIEKITKQYVAILEANQKYQLEIAGEYFVMASTLMRIKSQMLLPAPPVMVDNEAEFEDPREELVDQLLEYQRYQAAAKHLEAKAAARQREYTREAMAAPAEMIAHQVQPGVTIEELRGAFEALLKRRQIPELPVAETAPEKVTVAERIDYIKAQLTHPVRFVDLFADQLTRDNLVTTFLALLELCRHQVVQVTQSTAFGPLIVTKGNKFDGQPSEN</sequence>
<comment type="caution">
    <text evidence="5">The sequence shown here is derived from an EMBL/GenBank/DDBJ whole genome shotgun (WGS) entry which is preliminary data.</text>
</comment>
<comment type="similarity">
    <text evidence="3">Belongs to the ScpA family.</text>
</comment>
<dbReference type="PANTHER" id="PTHR33969:SF2">
    <property type="entry name" value="SEGREGATION AND CONDENSATION PROTEIN A"/>
    <property type="match status" value="1"/>
</dbReference>
<dbReference type="GO" id="GO:0007059">
    <property type="term" value="P:chromosome segregation"/>
    <property type="evidence" value="ECO:0007669"/>
    <property type="project" value="UniProtKB-UniRule"/>
</dbReference>
<dbReference type="Gene3D" id="6.10.250.2410">
    <property type="match status" value="1"/>
</dbReference>
<dbReference type="GO" id="GO:0005737">
    <property type="term" value="C:cytoplasm"/>
    <property type="evidence" value="ECO:0007669"/>
    <property type="project" value="UniProtKB-SubCell"/>
</dbReference>
<keyword evidence="3" id="KW-0963">Cytoplasm</keyword>
<comment type="subunit">
    <text evidence="3">Component of a cohesin-like complex composed of ScpA, ScpB and the Smc homodimer, in which ScpA and ScpB bind to the head domain of Smc. The presence of the three proteins is required for the association of the complex with DNA.</text>
</comment>
<evidence type="ECO:0000256" key="3">
    <source>
        <dbReference type="HAMAP-Rule" id="MF_01805"/>
    </source>
</evidence>
<dbReference type="STRING" id="1203076.GCA_000312405_00277"/>
<keyword evidence="6" id="KW-1185">Reference proteome</keyword>
<dbReference type="Gene3D" id="1.10.10.580">
    <property type="entry name" value="Structural maintenance of chromosome 1. Chain E"/>
    <property type="match status" value="1"/>
</dbReference>
<dbReference type="PATRIC" id="fig|148604.4.peg.1444"/>
<evidence type="ECO:0000313" key="5">
    <source>
        <dbReference type="EMBL" id="KRN45276.1"/>
    </source>
</evidence>